<dbReference type="RefSeq" id="WP_225912533.1">
    <property type="nucleotide sequence ID" value="NZ_CP024785.1"/>
</dbReference>
<accession>A0A2K8SN54</accession>
<reference evidence="1 2" key="1">
    <citation type="submission" date="2017-11" db="EMBL/GenBank/DDBJ databases">
        <title>Complete genome of a free-living desiccation-tolerant cyanobacterium and its photosynthetic adaptation to extreme terrestrial habitat.</title>
        <authorList>
            <person name="Shang J."/>
        </authorList>
    </citation>
    <scope>NUCLEOTIDE SEQUENCE [LARGE SCALE GENOMIC DNA]</scope>
    <source>
        <strain evidence="1 2">CCNUN1</strain>
    </source>
</reference>
<protein>
    <submittedName>
        <fullName evidence="1">Uncharacterized protein</fullName>
    </submittedName>
</protein>
<organism evidence="1 2">
    <name type="scientific">Nostoc flagelliforme CCNUN1</name>
    <dbReference type="NCBI Taxonomy" id="2038116"/>
    <lineage>
        <taxon>Bacteria</taxon>
        <taxon>Bacillati</taxon>
        <taxon>Cyanobacteriota</taxon>
        <taxon>Cyanophyceae</taxon>
        <taxon>Nostocales</taxon>
        <taxon>Nostocaceae</taxon>
        <taxon>Nostoc</taxon>
    </lineage>
</organism>
<sequence>MARSKNLSSPRTSMPTIRKSASGWFSANCLKEIAIALGSTPQGKRI</sequence>
<evidence type="ECO:0000313" key="2">
    <source>
        <dbReference type="Proteomes" id="UP000232003"/>
    </source>
</evidence>
<dbReference type="KEGG" id="nfl:COO91_02809"/>
<evidence type="ECO:0000313" key="1">
    <source>
        <dbReference type="EMBL" id="AUB36882.1"/>
    </source>
</evidence>
<dbReference type="Proteomes" id="UP000232003">
    <property type="component" value="Chromosome"/>
</dbReference>
<dbReference type="EMBL" id="CP024785">
    <property type="protein sequence ID" value="AUB36882.1"/>
    <property type="molecule type" value="Genomic_DNA"/>
</dbReference>
<gene>
    <name evidence="1" type="ORF">COO91_02809</name>
</gene>
<keyword evidence="2" id="KW-1185">Reference proteome</keyword>
<name>A0A2K8SN54_9NOSO</name>
<dbReference type="AlphaFoldDB" id="A0A2K8SN54"/>
<proteinExistence type="predicted"/>